<dbReference type="AlphaFoldDB" id="A0A0C9VXG2"/>
<organism evidence="1 2">
    <name type="scientific">Sphaerobolus stellatus (strain SS14)</name>
    <dbReference type="NCBI Taxonomy" id="990650"/>
    <lineage>
        <taxon>Eukaryota</taxon>
        <taxon>Fungi</taxon>
        <taxon>Dikarya</taxon>
        <taxon>Basidiomycota</taxon>
        <taxon>Agaricomycotina</taxon>
        <taxon>Agaricomycetes</taxon>
        <taxon>Phallomycetidae</taxon>
        <taxon>Geastrales</taxon>
        <taxon>Sphaerobolaceae</taxon>
        <taxon>Sphaerobolus</taxon>
    </lineage>
</organism>
<name>A0A0C9VXG2_SPHS4</name>
<evidence type="ECO:0000313" key="1">
    <source>
        <dbReference type="EMBL" id="KIJ43555.1"/>
    </source>
</evidence>
<accession>A0A0C9VXG2</accession>
<dbReference type="HOGENOM" id="CLU_1166485_0_0_1"/>
<dbReference type="Proteomes" id="UP000054279">
    <property type="component" value="Unassembled WGS sequence"/>
</dbReference>
<dbReference type="EMBL" id="KN837122">
    <property type="protein sequence ID" value="KIJ43555.1"/>
    <property type="molecule type" value="Genomic_DNA"/>
</dbReference>
<evidence type="ECO:0000313" key="2">
    <source>
        <dbReference type="Proteomes" id="UP000054279"/>
    </source>
</evidence>
<reference evidence="1 2" key="1">
    <citation type="submission" date="2014-06" db="EMBL/GenBank/DDBJ databases">
        <title>Evolutionary Origins and Diversification of the Mycorrhizal Mutualists.</title>
        <authorList>
            <consortium name="DOE Joint Genome Institute"/>
            <consortium name="Mycorrhizal Genomics Consortium"/>
            <person name="Kohler A."/>
            <person name="Kuo A."/>
            <person name="Nagy L.G."/>
            <person name="Floudas D."/>
            <person name="Copeland A."/>
            <person name="Barry K.W."/>
            <person name="Cichocki N."/>
            <person name="Veneault-Fourrey C."/>
            <person name="LaButti K."/>
            <person name="Lindquist E.A."/>
            <person name="Lipzen A."/>
            <person name="Lundell T."/>
            <person name="Morin E."/>
            <person name="Murat C."/>
            <person name="Riley R."/>
            <person name="Ohm R."/>
            <person name="Sun H."/>
            <person name="Tunlid A."/>
            <person name="Henrissat B."/>
            <person name="Grigoriev I.V."/>
            <person name="Hibbett D.S."/>
            <person name="Martin F."/>
        </authorList>
    </citation>
    <scope>NUCLEOTIDE SEQUENCE [LARGE SCALE GENOMIC DNA]</scope>
    <source>
        <strain evidence="1 2">SS14</strain>
    </source>
</reference>
<gene>
    <name evidence="1" type="ORF">M422DRAFT_253133</name>
</gene>
<protein>
    <submittedName>
        <fullName evidence="1">Uncharacterized protein</fullName>
    </submittedName>
</protein>
<proteinExistence type="predicted"/>
<sequence length="238" mass="26973">MNDNFQKGSDTSIDSVIPITSQKLSSNAPVVPQSEELIAQSSSPYNNEVFNSVLSLSSLPSEPKLRSIKSAADRFLGTLQSIYTLVSKIATADKDEKKAINEIKECIQYFERILSDVQLFIDKAADTPENLSIDYSELESCLKVCTSQLQEFVDKFKPLLLEWKGQLHHFKWPLKNEEQMRLVDLMNQYKLSFLNNLGGSLFRRFEQLGDITDLNESTLKFQEAVQLTPMATLRSHQG</sequence>
<dbReference type="OrthoDB" id="270167at2759"/>
<keyword evidence="2" id="KW-1185">Reference proteome</keyword>